<dbReference type="OrthoDB" id="5800589at2"/>
<accession>A0A135I4G2</accession>
<dbReference type="Gene3D" id="3.30.70.270">
    <property type="match status" value="1"/>
</dbReference>
<dbReference type="InterPro" id="IPR000014">
    <property type="entry name" value="PAS"/>
</dbReference>
<dbReference type="InterPro" id="IPR050469">
    <property type="entry name" value="Diguanylate_Cyclase"/>
</dbReference>
<proteinExistence type="predicted"/>
<evidence type="ECO:0000313" key="5">
    <source>
        <dbReference type="EMBL" id="KXF80323.1"/>
    </source>
</evidence>
<dbReference type="GO" id="GO:1902201">
    <property type="term" value="P:negative regulation of bacterial-type flagellum-dependent cell motility"/>
    <property type="evidence" value="ECO:0007669"/>
    <property type="project" value="TreeGrafter"/>
</dbReference>
<comment type="caution">
    <text evidence="5">The sequence shown here is derived from an EMBL/GenBank/DDBJ whole genome shotgun (WGS) entry which is preliminary data.</text>
</comment>
<dbReference type="PANTHER" id="PTHR45138:SF9">
    <property type="entry name" value="DIGUANYLATE CYCLASE DGCM-RELATED"/>
    <property type="match status" value="1"/>
</dbReference>
<evidence type="ECO:0000256" key="3">
    <source>
        <dbReference type="ARBA" id="ARBA00034247"/>
    </source>
</evidence>
<dbReference type="GO" id="GO:0052621">
    <property type="term" value="F:diguanylate cyclase activity"/>
    <property type="evidence" value="ECO:0007669"/>
    <property type="project" value="UniProtKB-EC"/>
</dbReference>
<reference evidence="5 6" key="1">
    <citation type="submission" date="2015-11" db="EMBL/GenBank/DDBJ databases">
        <title>Genomic Taxonomy of the Vibrionaceae.</title>
        <authorList>
            <person name="Gomez-Gil B."/>
            <person name="Enciso-Ibarra J."/>
        </authorList>
    </citation>
    <scope>NUCLEOTIDE SEQUENCE [LARGE SCALE GENOMIC DNA]</scope>
    <source>
        <strain evidence="5 6">CAIM 912</strain>
    </source>
</reference>
<dbReference type="GO" id="GO:0005886">
    <property type="term" value="C:plasma membrane"/>
    <property type="evidence" value="ECO:0007669"/>
    <property type="project" value="TreeGrafter"/>
</dbReference>
<dbReference type="InterPro" id="IPR043128">
    <property type="entry name" value="Rev_trsase/Diguanyl_cyclase"/>
</dbReference>
<dbReference type="CDD" id="cd01949">
    <property type="entry name" value="GGDEF"/>
    <property type="match status" value="1"/>
</dbReference>
<dbReference type="GO" id="GO:0043709">
    <property type="term" value="P:cell adhesion involved in single-species biofilm formation"/>
    <property type="evidence" value="ECO:0007669"/>
    <property type="project" value="TreeGrafter"/>
</dbReference>
<dbReference type="EC" id="2.7.7.65" evidence="2"/>
<dbReference type="EMBL" id="LNTY01000055">
    <property type="protein sequence ID" value="KXF80323.1"/>
    <property type="molecule type" value="Genomic_DNA"/>
</dbReference>
<evidence type="ECO:0000313" key="6">
    <source>
        <dbReference type="Proteomes" id="UP000070529"/>
    </source>
</evidence>
<comment type="catalytic activity">
    <reaction evidence="3">
        <text>2 GTP = 3',3'-c-di-GMP + 2 diphosphate</text>
        <dbReference type="Rhea" id="RHEA:24898"/>
        <dbReference type="ChEBI" id="CHEBI:33019"/>
        <dbReference type="ChEBI" id="CHEBI:37565"/>
        <dbReference type="ChEBI" id="CHEBI:58805"/>
        <dbReference type="EC" id="2.7.7.65"/>
    </reaction>
</comment>
<sequence>MPNFKDILDIHPNPCVIHINFVPQYANNAFARFSGHETAEDVLKLESIRVLFEEAHWPEAQRRYQKAIETGQATPPEVINHTDMKGNPMIAEITDKVVDWYGQKAMCTFISVVTDQIRRERTLRDMANRDDLTNLFNRRYLSKQFEKAHLTPAPGRFLAMVDIDHFKRINDSWGHPVGDQVLRQVAKLIESFSEQGECASRLGGEEFALLFMADDEQQAIERLEALRQEIEGFIVRVSHTSRQPIAIKCTVSIGATQIKQDEPLLSVSLRADESLYKAKNTGRNRLVFNATEAAMMQDEMIADTKAIS</sequence>
<dbReference type="PROSITE" id="PS50887">
    <property type="entry name" value="GGDEF"/>
    <property type="match status" value="1"/>
</dbReference>
<protein>
    <recommendedName>
        <fullName evidence="2">diguanylate cyclase</fullName>
        <ecNumber evidence="2">2.7.7.65</ecNumber>
    </recommendedName>
</protein>
<comment type="cofactor">
    <cofactor evidence="1">
        <name>Mg(2+)</name>
        <dbReference type="ChEBI" id="CHEBI:18420"/>
    </cofactor>
</comment>
<dbReference type="Pfam" id="PF00990">
    <property type="entry name" value="GGDEF"/>
    <property type="match status" value="1"/>
</dbReference>
<dbReference type="Gene3D" id="3.30.450.20">
    <property type="entry name" value="PAS domain"/>
    <property type="match status" value="1"/>
</dbReference>
<dbReference type="NCBIfam" id="TIGR00254">
    <property type="entry name" value="GGDEF"/>
    <property type="match status" value="1"/>
</dbReference>
<evidence type="ECO:0000256" key="2">
    <source>
        <dbReference type="ARBA" id="ARBA00012528"/>
    </source>
</evidence>
<dbReference type="SUPFAM" id="SSF55785">
    <property type="entry name" value="PYP-like sensor domain (PAS domain)"/>
    <property type="match status" value="1"/>
</dbReference>
<dbReference type="Proteomes" id="UP000070529">
    <property type="component" value="Unassembled WGS sequence"/>
</dbReference>
<keyword evidence="6" id="KW-1185">Reference proteome</keyword>
<dbReference type="AlphaFoldDB" id="A0A135I4G2"/>
<dbReference type="FunFam" id="3.30.70.270:FF:000001">
    <property type="entry name" value="Diguanylate cyclase domain protein"/>
    <property type="match status" value="1"/>
</dbReference>
<dbReference type="Pfam" id="PF13426">
    <property type="entry name" value="PAS_9"/>
    <property type="match status" value="1"/>
</dbReference>
<dbReference type="InterPro" id="IPR000160">
    <property type="entry name" value="GGDEF_dom"/>
</dbReference>
<gene>
    <name evidence="5" type="ORF">ATN88_10900</name>
</gene>
<feature type="domain" description="GGDEF" evidence="4">
    <location>
        <begin position="154"/>
        <end position="291"/>
    </location>
</feature>
<dbReference type="SUPFAM" id="SSF55073">
    <property type="entry name" value="Nucleotide cyclase"/>
    <property type="match status" value="1"/>
</dbReference>
<evidence type="ECO:0000259" key="4">
    <source>
        <dbReference type="PROSITE" id="PS50887"/>
    </source>
</evidence>
<evidence type="ECO:0000256" key="1">
    <source>
        <dbReference type="ARBA" id="ARBA00001946"/>
    </source>
</evidence>
<dbReference type="InterPro" id="IPR035965">
    <property type="entry name" value="PAS-like_dom_sf"/>
</dbReference>
<dbReference type="SMART" id="SM00267">
    <property type="entry name" value="GGDEF"/>
    <property type="match status" value="1"/>
</dbReference>
<dbReference type="PANTHER" id="PTHR45138">
    <property type="entry name" value="REGULATORY COMPONENTS OF SENSORY TRANSDUCTION SYSTEM"/>
    <property type="match status" value="1"/>
</dbReference>
<dbReference type="STRING" id="294935.ATN88_10900"/>
<name>A0A135I4G2_9GAMM</name>
<dbReference type="InterPro" id="IPR029787">
    <property type="entry name" value="Nucleotide_cyclase"/>
</dbReference>
<dbReference type="RefSeq" id="WP_067419550.1">
    <property type="nucleotide sequence ID" value="NZ_LNTY01000055.1"/>
</dbReference>
<organism evidence="5 6">
    <name type="scientific">Enterovibrio coralii</name>
    <dbReference type="NCBI Taxonomy" id="294935"/>
    <lineage>
        <taxon>Bacteria</taxon>
        <taxon>Pseudomonadati</taxon>
        <taxon>Pseudomonadota</taxon>
        <taxon>Gammaproteobacteria</taxon>
        <taxon>Vibrionales</taxon>
        <taxon>Vibrionaceae</taxon>
        <taxon>Enterovibrio</taxon>
    </lineage>
</organism>